<name>A0A161VV59_COLIC</name>
<reference evidence="3 4" key="1">
    <citation type="submission" date="2015-06" db="EMBL/GenBank/DDBJ databases">
        <title>Survival trade-offs in plant roots during colonization by closely related pathogenic and mutualistic fungi.</title>
        <authorList>
            <person name="Hacquard S."/>
            <person name="Kracher B."/>
            <person name="Hiruma K."/>
            <person name="Weinman A."/>
            <person name="Muench P."/>
            <person name="Garrido Oter R."/>
            <person name="Ver Loren van Themaat E."/>
            <person name="Dallerey J.-F."/>
            <person name="Damm U."/>
            <person name="Henrissat B."/>
            <person name="Lespinet O."/>
            <person name="Thon M."/>
            <person name="Kemen E."/>
            <person name="McHardy A.C."/>
            <person name="Schulze-Lefert P."/>
            <person name="O'Connell R.J."/>
        </authorList>
    </citation>
    <scope>NUCLEOTIDE SEQUENCE [LARGE SCALE GENOMIC DNA]</scope>
    <source>
        <strain evidence="3 4">MAFF 238704</strain>
    </source>
</reference>
<dbReference type="EMBL" id="LFIW01000407">
    <property type="protein sequence ID" value="KZL86604.1"/>
    <property type="molecule type" value="Genomic_DNA"/>
</dbReference>
<keyword evidence="4" id="KW-1185">Reference proteome</keyword>
<dbReference type="Proteomes" id="UP000076584">
    <property type="component" value="Unassembled WGS sequence"/>
</dbReference>
<accession>A0A161VV59</accession>
<keyword evidence="2" id="KW-0812">Transmembrane</keyword>
<keyword evidence="2" id="KW-0472">Membrane</keyword>
<feature type="compositionally biased region" description="Polar residues" evidence="1">
    <location>
        <begin position="1"/>
        <end position="10"/>
    </location>
</feature>
<comment type="caution">
    <text evidence="3">The sequence shown here is derived from an EMBL/GenBank/DDBJ whole genome shotgun (WGS) entry which is preliminary data.</text>
</comment>
<feature type="compositionally biased region" description="Basic and acidic residues" evidence="1">
    <location>
        <begin position="14"/>
        <end position="32"/>
    </location>
</feature>
<evidence type="ECO:0000313" key="3">
    <source>
        <dbReference type="EMBL" id="KZL86604.1"/>
    </source>
</evidence>
<dbReference type="AlphaFoldDB" id="A0A161VV59"/>
<evidence type="ECO:0000313" key="4">
    <source>
        <dbReference type="Proteomes" id="UP000076584"/>
    </source>
</evidence>
<protein>
    <submittedName>
        <fullName evidence="3">Major facilitator superfamily transporter</fullName>
    </submittedName>
</protein>
<keyword evidence="2" id="KW-1133">Transmembrane helix</keyword>
<organism evidence="3 4">
    <name type="scientific">Colletotrichum incanum</name>
    <name type="common">Soybean anthracnose fungus</name>
    <dbReference type="NCBI Taxonomy" id="1573173"/>
    <lineage>
        <taxon>Eukaryota</taxon>
        <taxon>Fungi</taxon>
        <taxon>Dikarya</taxon>
        <taxon>Ascomycota</taxon>
        <taxon>Pezizomycotina</taxon>
        <taxon>Sordariomycetes</taxon>
        <taxon>Hypocreomycetidae</taxon>
        <taxon>Glomerellales</taxon>
        <taxon>Glomerellaceae</taxon>
        <taxon>Colletotrichum</taxon>
        <taxon>Colletotrichum spaethianum species complex</taxon>
    </lineage>
</organism>
<feature type="transmembrane region" description="Helical" evidence="2">
    <location>
        <begin position="54"/>
        <end position="79"/>
    </location>
</feature>
<feature type="region of interest" description="Disordered" evidence="1">
    <location>
        <begin position="1"/>
        <end position="45"/>
    </location>
</feature>
<evidence type="ECO:0000256" key="1">
    <source>
        <dbReference type="SAM" id="MobiDB-lite"/>
    </source>
</evidence>
<sequence length="94" mass="10077">MATQTTTELQTFEPKGDTFRKSYEAATEREVSSDGPSGPEQSATTPVLLSKSRAAIVITQVCGQLFFSSFCNGIIVVALPAMQHRTGRGTPRLA</sequence>
<proteinExistence type="predicted"/>
<evidence type="ECO:0000256" key="2">
    <source>
        <dbReference type="SAM" id="Phobius"/>
    </source>
</evidence>
<gene>
    <name evidence="3" type="ORF">CI238_08675</name>
</gene>